<reference evidence="1" key="1">
    <citation type="journal article" date="2023" name="IScience">
        <title>Live-bearing cockroach genome reveals convergent evolutionary mechanisms linked to viviparity in insects and beyond.</title>
        <authorList>
            <person name="Fouks B."/>
            <person name="Harrison M.C."/>
            <person name="Mikhailova A.A."/>
            <person name="Marchal E."/>
            <person name="English S."/>
            <person name="Carruthers M."/>
            <person name="Jennings E.C."/>
            <person name="Chiamaka E.L."/>
            <person name="Frigard R.A."/>
            <person name="Pippel M."/>
            <person name="Attardo G.M."/>
            <person name="Benoit J.B."/>
            <person name="Bornberg-Bauer E."/>
            <person name="Tobe S.S."/>
        </authorList>
    </citation>
    <scope>NUCLEOTIDE SEQUENCE</scope>
    <source>
        <strain evidence="1">Stay&amp;Tobe</strain>
    </source>
</reference>
<evidence type="ECO:0000313" key="2">
    <source>
        <dbReference type="Proteomes" id="UP001233999"/>
    </source>
</evidence>
<comment type="caution">
    <text evidence="1">The sequence shown here is derived from an EMBL/GenBank/DDBJ whole genome shotgun (WGS) entry which is preliminary data.</text>
</comment>
<protein>
    <submittedName>
        <fullName evidence="1">Uncharacterized protein</fullName>
    </submittedName>
</protein>
<gene>
    <name evidence="1" type="ORF">L9F63_000677</name>
</gene>
<name>A0AAD8AMV6_DIPPU</name>
<feature type="non-terminal residue" evidence="1">
    <location>
        <position position="76"/>
    </location>
</feature>
<keyword evidence="2" id="KW-1185">Reference proteome</keyword>
<feature type="non-terminal residue" evidence="1">
    <location>
        <position position="1"/>
    </location>
</feature>
<sequence length="76" mass="8671">FVSSLQIRMCSNIPSPSGDDSTAELSRAKDWRVFVPKNSPLSYHLVPNVLSHTILPGEMSDLEDFDHVFDVVYEFW</sequence>
<evidence type="ECO:0000313" key="1">
    <source>
        <dbReference type="EMBL" id="KAJ9601157.1"/>
    </source>
</evidence>
<proteinExistence type="predicted"/>
<dbReference type="EMBL" id="JASPKZ010000033">
    <property type="protein sequence ID" value="KAJ9601157.1"/>
    <property type="molecule type" value="Genomic_DNA"/>
</dbReference>
<accession>A0AAD8AMV6</accession>
<dbReference type="AlphaFoldDB" id="A0AAD8AMV6"/>
<dbReference type="Proteomes" id="UP001233999">
    <property type="component" value="Unassembled WGS sequence"/>
</dbReference>
<organism evidence="1 2">
    <name type="scientific">Diploptera punctata</name>
    <name type="common">Pacific beetle cockroach</name>
    <dbReference type="NCBI Taxonomy" id="6984"/>
    <lineage>
        <taxon>Eukaryota</taxon>
        <taxon>Metazoa</taxon>
        <taxon>Ecdysozoa</taxon>
        <taxon>Arthropoda</taxon>
        <taxon>Hexapoda</taxon>
        <taxon>Insecta</taxon>
        <taxon>Pterygota</taxon>
        <taxon>Neoptera</taxon>
        <taxon>Polyneoptera</taxon>
        <taxon>Dictyoptera</taxon>
        <taxon>Blattodea</taxon>
        <taxon>Blaberoidea</taxon>
        <taxon>Blaberidae</taxon>
        <taxon>Diplopterinae</taxon>
        <taxon>Diploptera</taxon>
    </lineage>
</organism>
<reference evidence="1" key="2">
    <citation type="submission" date="2023-05" db="EMBL/GenBank/DDBJ databases">
        <authorList>
            <person name="Fouks B."/>
        </authorList>
    </citation>
    <scope>NUCLEOTIDE SEQUENCE</scope>
    <source>
        <strain evidence="1">Stay&amp;Tobe</strain>
        <tissue evidence="1">Testes</tissue>
    </source>
</reference>